<keyword evidence="2" id="KW-1185">Reference proteome</keyword>
<evidence type="ECO:0000313" key="1">
    <source>
        <dbReference type="EMBL" id="PWG82661.1"/>
    </source>
</evidence>
<protein>
    <submittedName>
        <fullName evidence="1">IPExxxVDY family protein</fullName>
    </submittedName>
</protein>
<evidence type="ECO:0000313" key="2">
    <source>
        <dbReference type="Proteomes" id="UP000245647"/>
    </source>
</evidence>
<dbReference type="InterPro" id="IPR047690">
    <property type="entry name" value="IPExxxVDY_fam"/>
</dbReference>
<organism evidence="1 2">
    <name type="scientific">Pararcticibacter amylolyticus</name>
    <dbReference type="NCBI Taxonomy" id="2173175"/>
    <lineage>
        <taxon>Bacteria</taxon>
        <taxon>Pseudomonadati</taxon>
        <taxon>Bacteroidota</taxon>
        <taxon>Sphingobacteriia</taxon>
        <taxon>Sphingobacteriales</taxon>
        <taxon>Sphingobacteriaceae</taxon>
        <taxon>Pararcticibacter</taxon>
    </lineage>
</organism>
<dbReference type="AlphaFoldDB" id="A0A2U2PMN9"/>
<dbReference type="Proteomes" id="UP000245647">
    <property type="component" value="Unassembled WGS sequence"/>
</dbReference>
<sequence>MNRLTLKYEPDLDFVLIAVTSSLKDYLLCFKINRALSIDFVRISELSLELTSSGEPSYFSRYHYRIPETETDFFLLANKGTEGYLIPEMKQTDYFILIKNYLDEEDTDNFMEGLNRIPEIVVAAEVNPGKLKSKENLVF</sequence>
<accession>A0A2U2PMN9</accession>
<gene>
    <name evidence="1" type="ORF">DDR33_02035</name>
</gene>
<dbReference type="RefSeq" id="WP_109414079.1">
    <property type="nucleotide sequence ID" value="NZ_QEAS01000001.1"/>
</dbReference>
<comment type="caution">
    <text evidence="1">The sequence shown here is derived from an EMBL/GenBank/DDBJ whole genome shotgun (WGS) entry which is preliminary data.</text>
</comment>
<dbReference type="EMBL" id="QEAS01000001">
    <property type="protein sequence ID" value="PWG82661.1"/>
    <property type="molecule type" value="Genomic_DNA"/>
</dbReference>
<dbReference type="NCBIfam" id="NF033205">
    <property type="entry name" value="IPExxxVDY"/>
    <property type="match status" value="1"/>
</dbReference>
<name>A0A2U2PMN9_9SPHI</name>
<proteinExistence type="predicted"/>
<dbReference type="OrthoDB" id="676614at2"/>
<reference evidence="1 2" key="1">
    <citation type="submission" date="2018-04" db="EMBL/GenBank/DDBJ databases">
        <title>Pedobacter chongqingensis sp. nov., isolated from a rottenly hemp rope.</title>
        <authorList>
            <person name="Cai Y."/>
        </authorList>
    </citation>
    <scope>NUCLEOTIDE SEQUENCE [LARGE SCALE GENOMIC DNA]</scope>
    <source>
        <strain evidence="1 2">FJ4-8</strain>
    </source>
</reference>